<dbReference type="GO" id="GO:0046210">
    <property type="term" value="P:nitric oxide catabolic process"/>
    <property type="evidence" value="ECO:0007669"/>
    <property type="project" value="TreeGrafter"/>
</dbReference>
<evidence type="ECO:0000256" key="8">
    <source>
        <dbReference type="ARBA" id="ARBA00023027"/>
    </source>
</evidence>
<dbReference type="AlphaFoldDB" id="A0A0E3YG45"/>
<gene>
    <name evidence="15" type="ORF">MB84_21745</name>
</gene>
<dbReference type="InterPro" id="IPR001433">
    <property type="entry name" value="OxRdtase_FAD/NAD-bd"/>
</dbReference>
<dbReference type="FunFam" id="1.10.490.10:FF:000003">
    <property type="entry name" value="Flavohemoprotein"/>
    <property type="match status" value="1"/>
</dbReference>
<dbReference type="PANTHER" id="PTHR43396">
    <property type="entry name" value="FLAVOHEMOPROTEIN"/>
    <property type="match status" value="1"/>
</dbReference>
<dbReference type="GO" id="GO:0009636">
    <property type="term" value="P:response to toxic substance"/>
    <property type="evidence" value="ECO:0007669"/>
    <property type="project" value="UniProtKB-KW"/>
</dbReference>
<dbReference type="InterPro" id="IPR039261">
    <property type="entry name" value="FNR_nucleotide-bd"/>
</dbReference>
<dbReference type="PROSITE" id="PS01033">
    <property type="entry name" value="GLOBIN"/>
    <property type="match status" value="1"/>
</dbReference>
<evidence type="ECO:0000256" key="7">
    <source>
        <dbReference type="ARBA" id="ARBA00023004"/>
    </source>
</evidence>
<dbReference type="SUPFAM" id="SSF63380">
    <property type="entry name" value="Riboflavin synthase domain-like"/>
    <property type="match status" value="1"/>
</dbReference>
<dbReference type="Gene3D" id="3.40.50.80">
    <property type="entry name" value="Nucleotide-binding domain of ferredoxin-NADP reductase (FNR) module"/>
    <property type="match status" value="1"/>
</dbReference>
<evidence type="ECO:0000256" key="11">
    <source>
        <dbReference type="ARBA" id="ARBA00049433"/>
    </source>
</evidence>
<dbReference type="GO" id="GO:0071949">
    <property type="term" value="F:FAD binding"/>
    <property type="evidence" value="ECO:0007669"/>
    <property type="project" value="TreeGrafter"/>
</dbReference>
<evidence type="ECO:0000256" key="12">
    <source>
        <dbReference type="RuleBase" id="RU000356"/>
    </source>
</evidence>
<evidence type="ECO:0000259" key="14">
    <source>
        <dbReference type="PROSITE" id="PS51384"/>
    </source>
</evidence>
<dbReference type="SUPFAM" id="SSF52343">
    <property type="entry name" value="Ferredoxin reductase-like, C-terminal NADP-linked domain"/>
    <property type="match status" value="1"/>
</dbReference>
<evidence type="ECO:0000256" key="1">
    <source>
        <dbReference type="ARBA" id="ARBA00006401"/>
    </source>
</evidence>
<dbReference type="CDD" id="cd06184">
    <property type="entry name" value="flavohem_like_fad_nad_binding"/>
    <property type="match status" value="1"/>
</dbReference>
<dbReference type="Gene3D" id="1.10.490.10">
    <property type="entry name" value="Globins"/>
    <property type="match status" value="1"/>
</dbReference>
<protein>
    <recommendedName>
        <fullName evidence="2">nitric oxide dioxygenase</fullName>
        <ecNumber evidence="2">1.14.12.17</ecNumber>
    </recommendedName>
</protein>
<feature type="domain" description="FAD-binding FR-type" evidence="14">
    <location>
        <begin position="149"/>
        <end position="259"/>
    </location>
</feature>
<evidence type="ECO:0000256" key="4">
    <source>
        <dbReference type="ARBA" id="ARBA00022617"/>
    </source>
</evidence>
<dbReference type="PATRIC" id="fig|573737.6.peg.110"/>
<dbReference type="Pfam" id="PF00175">
    <property type="entry name" value="NAD_binding_1"/>
    <property type="match status" value="1"/>
</dbReference>
<evidence type="ECO:0000256" key="2">
    <source>
        <dbReference type="ARBA" id="ARBA00012229"/>
    </source>
</evidence>
<sequence>MLSAASRPYIDASVPVLREHGLAITRHFYASMFDAHPELRNLFNMGNQASGAQQQSLASAVFAYAANIDNAAALAPVLERIVHKHVSVGITPAHYPIVGRYLLAAIKTVLGDAATPELIAAWDEAYWLLAGELIAAEARLSEQSRAPLGALRELVVADVDRETEHVVSYYLRTPEGGSPGAFAPGQYVSVAVTLPDGLQQRRQYSLSDAPEAPHWRITVKREEANASKPEGTVSNWLHANVKAGDRILVGPAYGEFTLPQNSARALVLLSAGVGITPMMSMVAALAAKGSHRQVLFAHAARNGSHIALRRHLAFAKTQLPNLHTVTFLEAPLSTDREGVDYTHAGRMDLSRLSLPADADYLMCGPSAFMQTQWRALRDAGVSAGRMRREVFGPDALDHLL</sequence>
<keyword evidence="5 12" id="KW-0561">Oxygen transport</keyword>
<dbReference type="EMBL" id="CP011253">
    <property type="protein sequence ID" value="AKC71521.1"/>
    <property type="molecule type" value="Genomic_DNA"/>
</dbReference>
<dbReference type="PANTHER" id="PTHR43396:SF3">
    <property type="entry name" value="FLAVOHEMOPROTEIN"/>
    <property type="match status" value="1"/>
</dbReference>
<evidence type="ECO:0000256" key="3">
    <source>
        <dbReference type="ARBA" id="ARBA00022575"/>
    </source>
</evidence>
<dbReference type="EC" id="1.14.12.17" evidence="2"/>
<dbReference type="PRINTS" id="PR00410">
    <property type="entry name" value="PHEHYDRXLASE"/>
</dbReference>
<dbReference type="Proteomes" id="UP000035050">
    <property type="component" value="Chromosome"/>
</dbReference>
<evidence type="ECO:0000256" key="6">
    <source>
        <dbReference type="ARBA" id="ARBA00022723"/>
    </source>
</evidence>
<dbReference type="GO" id="GO:0019825">
    <property type="term" value="F:oxygen binding"/>
    <property type="evidence" value="ECO:0007669"/>
    <property type="project" value="InterPro"/>
</dbReference>
<keyword evidence="4 12" id="KW-0349">Heme</keyword>
<evidence type="ECO:0000256" key="9">
    <source>
        <dbReference type="ARBA" id="ARBA00025094"/>
    </source>
</evidence>
<dbReference type="KEGG" id="pox:MB84_21745"/>
<keyword evidence="8" id="KW-0520">NAD</keyword>
<dbReference type="GO" id="GO:0071500">
    <property type="term" value="P:cellular response to nitrosative stress"/>
    <property type="evidence" value="ECO:0007669"/>
    <property type="project" value="TreeGrafter"/>
</dbReference>
<evidence type="ECO:0000256" key="10">
    <source>
        <dbReference type="ARBA" id="ARBA00048649"/>
    </source>
</evidence>
<dbReference type="GO" id="GO:0020037">
    <property type="term" value="F:heme binding"/>
    <property type="evidence" value="ECO:0007669"/>
    <property type="project" value="InterPro"/>
</dbReference>
<comment type="catalytic activity">
    <reaction evidence="11">
        <text>2 nitric oxide + NADPH + 2 O2 = 2 nitrate + NADP(+) + H(+)</text>
        <dbReference type="Rhea" id="RHEA:19465"/>
        <dbReference type="ChEBI" id="CHEBI:15378"/>
        <dbReference type="ChEBI" id="CHEBI:15379"/>
        <dbReference type="ChEBI" id="CHEBI:16480"/>
        <dbReference type="ChEBI" id="CHEBI:17632"/>
        <dbReference type="ChEBI" id="CHEBI:57783"/>
        <dbReference type="ChEBI" id="CHEBI:58349"/>
        <dbReference type="EC" id="1.14.12.17"/>
    </reaction>
</comment>
<feature type="domain" description="Globin" evidence="13">
    <location>
        <begin position="1"/>
        <end position="138"/>
    </location>
</feature>
<keyword evidence="12" id="KW-0813">Transport</keyword>
<evidence type="ECO:0000256" key="5">
    <source>
        <dbReference type="ARBA" id="ARBA00022621"/>
    </source>
</evidence>
<dbReference type="CDD" id="cd08922">
    <property type="entry name" value="FHb-globin"/>
    <property type="match status" value="1"/>
</dbReference>
<dbReference type="InterPro" id="IPR009050">
    <property type="entry name" value="Globin-like_sf"/>
</dbReference>
<proteinExistence type="inferred from homology"/>
<name>A0A0E3YG45_9BURK</name>
<organism evidence="15 16">
    <name type="scientific">Pandoraea oxalativorans</name>
    <dbReference type="NCBI Taxonomy" id="573737"/>
    <lineage>
        <taxon>Bacteria</taxon>
        <taxon>Pseudomonadati</taxon>
        <taxon>Pseudomonadota</taxon>
        <taxon>Betaproteobacteria</taxon>
        <taxon>Burkholderiales</taxon>
        <taxon>Burkholderiaceae</taxon>
        <taxon>Pandoraea</taxon>
    </lineage>
</organism>
<dbReference type="GO" id="GO:0005344">
    <property type="term" value="F:oxygen carrier activity"/>
    <property type="evidence" value="ECO:0007669"/>
    <property type="project" value="UniProtKB-KW"/>
</dbReference>
<keyword evidence="3" id="KW-0216">Detoxification</keyword>
<dbReference type="RefSeq" id="WP_046292633.1">
    <property type="nucleotide sequence ID" value="NZ_CP011253.3"/>
</dbReference>
<comment type="similarity">
    <text evidence="1">In the C-terminal section; belongs to the flavoprotein pyridine nucleotide cytochrome reductase family.</text>
</comment>
<comment type="function">
    <text evidence="9">Is involved in NO detoxification in an aerobic process, termed nitric oxide dioxygenase (NOD) reaction that utilizes O(2) and NAD(P)H to convert NO to nitrate, which protects the bacterium from various noxious nitrogen compounds. Therefore, plays a central role in the inducible response to nitrosative stress.</text>
</comment>
<dbReference type="InterPro" id="IPR012292">
    <property type="entry name" value="Globin/Proto"/>
</dbReference>
<dbReference type="SUPFAM" id="SSF46458">
    <property type="entry name" value="Globin-like"/>
    <property type="match status" value="1"/>
</dbReference>
<dbReference type="InterPro" id="IPR017927">
    <property type="entry name" value="FAD-bd_FR_type"/>
</dbReference>
<comment type="catalytic activity">
    <reaction evidence="10">
        <text>2 nitric oxide + NADH + 2 O2 = 2 nitrate + NAD(+) + H(+)</text>
        <dbReference type="Rhea" id="RHEA:19469"/>
        <dbReference type="ChEBI" id="CHEBI:15378"/>
        <dbReference type="ChEBI" id="CHEBI:15379"/>
        <dbReference type="ChEBI" id="CHEBI:16480"/>
        <dbReference type="ChEBI" id="CHEBI:17632"/>
        <dbReference type="ChEBI" id="CHEBI:57540"/>
        <dbReference type="ChEBI" id="CHEBI:57945"/>
        <dbReference type="EC" id="1.14.12.17"/>
    </reaction>
</comment>
<accession>A0A0E3YG45</accession>
<evidence type="ECO:0000313" key="15">
    <source>
        <dbReference type="EMBL" id="AKC71521.1"/>
    </source>
</evidence>
<comment type="similarity">
    <text evidence="12">Belongs to the globin family.</text>
</comment>
<dbReference type="GO" id="GO:0008941">
    <property type="term" value="F:nitric oxide dioxygenase NAD(P)H activity"/>
    <property type="evidence" value="ECO:0007669"/>
    <property type="project" value="UniProtKB-EC"/>
</dbReference>
<evidence type="ECO:0000259" key="13">
    <source>
        <dbReference type="PROSITE" id="PS01033"/>
    </source>
</evidence>
<dbReference type="OrthoDB" id="9801223at2"/>
<dbReference type="Gene3D" id="2.40.30.10">
    <property type="entry name" value="Translation factors"/>
    <property type="match status" value="1"/>
</dbReference>
<dbReference type="PROSITE" id="PS51384">
    <property type="entry name" value="FAD_FR"/>
    <property type="match status" value="1"/>
</dbReference>
<keyword evidence="16" id="KW-1185">Reference proteome</keyword>
<dbReference type="GO" id="GO:0046872">
    <property type="term" value="F:metal ion binding"/>
    <property type="evidence" value="ECO:0007669"/>
    <property type="project" value="UniProtKB-KW"/>
</dbReference>
<dbReference type="HOGENOM" id="CLU_003827_12_0_4"/>
<keyword evidence="7" id="KW-0408">Iron</keyword>
<keyword evidence="6" id="KW-0479">Metal-binding</keyword>
<evidence type="ECO:0000313" key="16">
    <source>
        <dbReference type="Proteomes" id="UP000035050"/>
    </source>
</evidence>
<dbReference type="InterPro" id="IPR017938">
    <property type="entry name" value="Riboflavin_synthase-like_b-brl"/>
</dbReference>
<dbReference type="InterPro" id="IPR000971">
    <property type="entry name" value="Globin"/>
</dbReference>
<dbReference type="Pfam" id="PF00042">
    <property type="entry name" value="Globin"/>
    <property type="match status" value="1"/>
</dbReference>
<reference evidence="15" key="1">
    <citation type="submission" date="2016-06" db="EMBL/GenBank/DDBJ databases">
        <title>Pandoraea oxalativorans DSM 23570 Genome Sequencing.</title>
        <authorList>
            <person name="Ee R."/>
            <person name="Lim Y.-L."/>
            <person name="Yong D."/>
            <person name="Yin W.-F."/>
            <person name="Chan K.-G."/>
        </authorList>
    </citation>
    <scope>NUCLEOTIDE SEQUENCE</scope>
    <source>
        <strain evidence="15">DSM 23570</strain>
    </source>
</reference>